<keyword evidence="7" id="KW-0106">Calcium</keyword>
<dbReference type="InterPro" id="IPR000413">
    <property type="entry name" value="Integrin_alpha"/>
</dbReference>
<evidence type="ECO:0000256" key="3">
    <source>
        <dbReference type="ARBA" id="ARBA00022692"/>
    </source>
</evidence>
<accession>A0A9D3TBP6</accession>
<keyword evidence="14" id="KW-0325">Glycoprotein</keyword>
<dbReference type="PROSITE" id="PS50234">
    <property type="entry name" value="VWFA"/>
    <property type="match status" value="3"/>
</dbReference>
<evidence type="ECO:0000256" key="16">
    <source>
        <dbReference type="RuleBase" id="RU003762"/>
    </source>
</evidence>
<keyword evidence="10 16" id="KW-0401">Integrin</keyword>
<dbReference type="GO" id="GO:0005178">
    <property type="term" value="F:integrin binding"/>
    <property type="evidence" value="ECO:0007669"/>
    <property type="project" value="TreeGrafter"/>
</dbReference>
<name>A0A9D3TBP6_MEGAT</name>
<feature type="region of interest" description="Disordered" evidence="17">
    <location>
        <begin position="140"/>
        <end position="166"/>
    </location>
</feature>
<dbReference type="SMART" id="SM00191">
    <property type="entry name" value="Int_alpha"/>
    <property type="match status" value="3"/>
</dbReference>
<keyword evidence="20" id="KW-1185">Reference proteome</keyword>
<dbReference type="EMBL" id="JAFDVH010000009">
    <property type="protein sequence ID" value="KAG7471282.1"/>
    <property type="molecule type" value="Genomic_DNA"/>
</dbReference>
<evidence type="ECO:0000256" key="8">
    <source>
        <dbReference type="ARBA" id="ARBA00022889"/>
    </source>
</evidence>
<feature type="domain" description="VWFA" evidence="18">
    <location>
        <begin position="557"/>
        <end position="737"/>
    </location>
</feature>
<feature type="transmembrane region" description="Helical" evidence="16">
    <location>
        <begin position="1452"/>
        <end position="1473"/>
    </location>
</feature>
<evidence type="ECO:0000313" key="19">
    <source>
        <dbReference type="EMBL" id="KAG7471282.1"/>
    </source>
</evidence>
<dbReference type="GO" id="GO:0008305">
    <property type="term" value="C:integrin complex"/>
    <property type="evidence" value="ECO:0007669"/>
    <property type="project" value="InterPro"/>
</dbReference>
<evidence type="ECO:0000256" key="5">
    <source>
        <dbReference type="ARBA" id="ARBA00022729"/>
    </source>
</evidence>
<dbReference type="Gene3D" id="2.60.40.1510">
    <property type="entry name" value="ntegrin, alpha v. Chain A, domain 3"/>
    <property type="match status" value="1"/>
</dbReference>
<organism evidence="19 20">
    <name type="scientific">Megalops atlanticus</name>
    <name type="common">Tarpon</name>
    <name type="synonym">Clupea gigantea</name>
    <dbReference type="NCBI Taxonomy" id="7932"/>
    <lineage>
        <taxon>Eukaryota</taxon>
        <taxon>Metazoa</taxon>
        <taxon>Chordata</taxon>
        <taxon>Craniata</taxon>
        <taxon>Vertebrata</taxon>
        <taxon>Euteleostomi</taxon>
        <taxon>Actinopterygii</taxon>
        <taxon>Neopterygii</taxon>
        <taxon>Teleostei</taxon>
        <taxon>Elopiformes</taxon>
        <taxon>Megalopidae</taxon>
        <taxon>Megalops</taxon>
    </lineage>
</organism>
<dbReference type="InterPro" id="IPR048285">
    <property type="entry name" value="Integrin_alpha_Ig-like_2"/>
</dbReference>
<dbReference type="PANTHER" id="PTHR23220:SF79">
    <property type="entry name" value="INTEGRIN ALPHA-E"/>
    <property type="match status" value="1"/>
</dbReference>
<keyword evidence="5 16" id="KW-0732">Signal</keyword>
<keyword evidence="6" id="KW-0677">Repeat</keyword>
<dbReference type="SUPFAM" id="SSF69179">
    <property type="entry name" value="Integrin domains"/>
    <property type="match status" value="2"/>
</dbReference>
<dbReference type="OrthoDB" id="5317514at2759"/>
<gene>
    <name evidence="19" type="ORF">MATL_G00122780</name>
</gene>
<keyword evidence="4" id="KW-0479">Metal-binding</keyword>
<keyword evidence="12" id="KW-1015">Disulfide bond</keyword>
<evidence type="ECO:0000256" key="9">
    <source>
        <dbReference type="ARBA" id="ARBA00022989"/>
    </source>
</evidence>
<comment type="subcellular location">
    <subcellularLocation>
        <location evidence="1 16">Membrane</location>
        <topology evidence="1 16">Single-pass type I membrane protein</topology>
    </subcellularLocation>
</comment>
<keyword evidence="3 16" id="KW-0812">Transmembrane</keyword>
<dbReference type="GO" id="GO:0007160">
    <property type="term" value="P:cell-matrix adhesion"/>
    <property type="evidence" value="ECO:0007669"/>
    <property type="project" value="TreeGrafter"/>
</dbReference>
<dbReference type="GO" id="GO:0007229">
    <property type="term" value="P:integrin-mediated signaling pathway"/>
    <property type="evidence" value="ECO:0007669"/>
    <property type="project" value="UniProtKB-KW"/>
</dbReference>
<dbReference type="Gene3D" id="2.130.10.130">
    <property type="entry name" value="Integrin alpha, N-terminal"/>
    <property type="match status" value="1"/>
</dbReference>
<feature type="signal peptide" evidence="16">
    <location>
        <begin position="1"/>
        <end position="16"/>
    </location>
</feature>
<feature type="domain" description="VWFA" evidence="18">
    <location>
        <begin position="171"/>
        <end position="351"/>
    </location>
</feature>
<evidence type="ECO:0000256" key="10">
    <source>
        <dbReference type="ARBA" id="ARBA00023037"/>
    </source>
</evidence>
<comment type="similarity">
    <text evidence="2 16">Belongs to the integrin alpha chain family.</text>
</comment>
<dbReference type="GO" id="GO:0033627">
    <property type="term" value="P:cell adhesion mediated by integrin"/>
    <property type="evidence" value="ECO:0007669"/>
    <property type="project" value="TreeGrafter"/>
</dbReference>
<dbReference type="PANTHER" id="PTHR23220">
    <property type="entry name" value="INTEGRIN ALPHA"/>
    <property type="match status" value="1"/>
</dbReference>
<keyword evidence="11 16" id="KW-0472">Membrane</keyword>
<evidence type="ECO:0000256" key="15">
    <source>
        <dbReference type="PROSITE-ProRule" id="PRU00803"/>
    </source>
</evidence>
<evidence type="ECO:0000256" key="7">
    <source>
        <dbReference type="ARBA" id="ARBA00022837"/>
    </source>
</evidence>
<dbReference type="InterPro" id="IPR036465">
    <property type="entry name" value="vWFA_dom_sf"/>
</dbReference>
<dbReference type="GO" id="GO:0046872">
    <property type="term" value="F:metal ion binding"/>
    <property type="evidence" value="ECO:0007669"/>
    <property type="project" value="UniProtKB-KW"/>
</dbReference>
<evidence type="ECO:0000256" key="14">
    <source>
        <dbReference type="ARBA" id="ARBA00023180"/>
    </source>
</evidence>
<protein>
    <recommendedName>
        <fullName evidence="18">VWFA domain-containing protein</fullName>
    </recommendedName>
</protein>
<feature type="compositionally biased region" description="Low complexity" evidence="17">
    <location>
        <begin position="142"/>
        <end position="153"/>
    </location>
</feature>
<dbReference type="PROSITE" id="PS51470">
    <property type="entry name" value="FG_GAP"/>
    <property type="match status" value="3"/>
</dbReference>
<evidence type="ECO:0000313" key="20">
    <source>
        <dbReference type="Proteomes" id="UP001046870"/>
    </source>
</evidence>
<dbReference type="Pfam" id="PF20805">
    <property type="entry name" value="Integrin_A_Ig_2"/>
    <property type="match status" value="1"/>
</dbReference>
<comment type="caution">
    <text evidence="19">The sequence shown here is derived from an EMBL/GenBank/DDBJ whole genome shotgun (WGS) entry which is preliminary data.</text>
</comment>
<evidence type="ECO:0000256" key="11">
    <source>
        <dbReference type="ARBA" id="ARBA00023136"/>
    </source>
</evidence>
<dbReference type="GO" id="GO:0009897">
    <property type="term" value="C:external side of plasma membrane"/>
    <property type="evidence" value="ECO:0007669"/>
    <property type="project" value="TreeGrafter"/>
</dbReference>
<proteinExistence type="inferred from homology"/>
<dbReference type="InterPro" id="IPR002035">
    <property type="entry name" value="VWF_A"/>
</dbReference>
<dbReference type="SMART" id="SM00327">
    <property type="entry name" value="VWA"/>
    <property type="match status" value="3"/>
</dbReference>
<feature type="repeat" description="FG-GAP" evidence="15">
    <location>
        <begin position="848"/>
        <end position="908"/>
    </location>
</feature>
<dbReference type="PRINTS" id="PR01185">
    <property type="entry name" value="INTEGRINA"/>
</dbReference>
<dbReference type="Gene3D" id="1.20.5.930">
    <property type="entry name" value="Bicelle-embedded integrin alpha(iib) transmembrane segment"/>
    <property type="match status" value="1"/>
</dbReference>
<evidence type="ECO:0000256" key="6">
    <source>
        <dbReference type="ARBA" id="ARBA00022737"/>
    </source>
</evidence>
<keyword evidence="8 16" id="KW-0130">Cell adhesion</keyword>
<evidence type="ECO:0000259" key="18">
    <source>
        <dbReference type="PROSITE" id="PS50234"/>
    </source>
</evidence>
<evidence type="ECO:0000256" key="13">
    <source>
        <dbReference type="ARBA" id="ARBA00023170"/>
    </source>
</evidence>
<dbReference type="Gene3D" id="2.60.40.1460">
    <property type="entry name" value="Integrin domains. Chain A, domain 2"/>
    <property type="match status" value="1"/>
</dbReference>
<evidence type="ECO:0000256" key="12">
    <source>
        <dbReference type="ARBA" id="ARBA00023157"/>
    </source>
</evidence>
<dbReference type="InterPro" id="IPR013519">
    <property type="entry name" value="Int_alpha_beta-p"/>
</dbReference>
<dbReference type="PRINTS" id="PR00453">
    <property type="entry name" value="VWFADOMAIN"/>
</dbReference>
<evidence type="ECO:0000256" key="1">
    <source>
        <dbReference type="ARBA" id="ARBA00004479"/>
    </source>
</evidence>
<keyword evidence="9 16" id="KW-1133">Transmembrane helix</keyword>
<reference evidence="19" key="1">
    <citation type="submission" date="2021-01" db="EMBL/GenBank/DDBJ databases">
        <authorList>
            <person name="Zahm M."/>
            <person name="Roques C."/>
            <person name="Cabau C."/>
            <person name="Klopp C."/>
            <person name="Donnadieu C."/>
            <person name="Jouanno E."/>
            <person name="Lampietro C."/>
            <person name="Louis A."/>
            <person name="Herpin A."/>
            <person name="Echchiki A."/>
            <person name="Berthelot C."/>
            <person name="Parey E."/>
            <person name="Roest-Crollius H."/>
            <person name="Braasch I."/>
            <person name="Postlethwait J."/>
            <person name="Bobe J."/>
            <person name="Montfort J."/>
            <person name="Bouchez O."/>
            <person name="Begum T."/>
            <person name="Mejri S."/>
            <person name="Adams A."/>
            <person name="Chen W.-J."/>
            <person name="Guiguen Y."/>
        </authorList>
    </citation>
    <scope>NUCLEOTIDE SEQUENCE</scope>
    <source>
        <strain evidence="19">YG-15Mar2019-1</strain>
        <tissue evidence="19">Brain</tissue>
    </source>
</reference>
<feature type="domain" description="VWFA" evidence="18">
    <location>
        <begin position="364"/>
        <end position="544"/>
    </location>
</feature>
<keyword evidence="13 16" id="KW-0675">Receptor</keyword>
<dbReference type="Proteomes" id="UP001046870">
    <property type="component" value="Chromosome 9"/>
</dbReference>
<dbReference type="SUPFAM" id="SSF69318">
    <property type="entry name" value="Integrin alpha N-terminal domain"/>
    <property type="match status" value="1"/>
</dbReference>
<evidence type="ECO:0000256" key="17">
    <source>
        <dbReference type="SAM" id="MobiDB-lite"/>
    </source>
</evidence>
<dbReference type="InterPro" id="IPR013517">
    <property type="entry name" value="FG-GAP"/>
</dbReference>
<dbReference type="GO" id="GO:0098609">
    <property type="term" value="P:cell-cell adhesion"/>
    <property type="evidence" value="ECO:0007669"/>
    <property type="project" value="TreeGrafter"/>
</dbReference>
<dbReference type="Pfam" id="PF01839">
    <property type="entry name" value="FG-GAP"/>
    <property type="match status" value="2"/>
</dbReference>
<feature type="repeat" description="FG-GAP" evidence="15">
    <location>
        <begin position="910"/>
        <end position="972"/>
    </location>
</feature>
<evidence type="ECO:0000256" key="2">
    <source>
        <dbReference type="ARBA" id="ARBA00008054"/>
    </source>
</evidence>
<sequence length="1491" mass="164232">MINGFIFLTAICVAAGFNIFNKPVTHFKKENEPLFGQTIIQSKDGILAPSPLSATQNLYHCTRESCTKVNIKANVIKGLKPVVSAAESLDGQKHVVCQQVRKRNAINEDLNGLCTVLRDLQREDDIDPASLVVEQMKKNITSNSNNNNNNNNNKDSPKEEPITPDSDAGTEIAFVLDGSGSIEPEDFERAKGFISNMMKNVWKTCFNCDFAIVQYGEDIRTELSLMENDDAAKVLEKVKNIKQIGSFTKTASAINHVLERVFVPEYGSKENSKKIIIVMTDGRILFDPMDLTDVLNFPKMKDIRRFAIGVGGVINDTKGIAELEEIASDPNDEHLFKVDDYAALDAILSKLGMRVTGIKDAGTEIAFVLDGSGSIEPEDFEKGKAFMANVMKKVWKTCYRCNFAVVQYGEDIRTELSLMENDNAAKVLEKVKNIKQIGTITKTASAINHVLEHVFVPENGSNENSKKIIIVITDGRIYMDPMNLTEVLDLPKMKNILRFAVGVGDVLNDTKGIGELKEIASDPDDKHLFMVDDYAALGDILSNLEETITAITDARTEIAFVLDGSASIESEDFERAKGFISNVMKKVWKTCYRCDFAIVQYGEDIRTELSLMENENAAKVLEKVKNIKQIGSITKTASAINHVLEHVFVPENGSKENSKKIILVITDGKIYLDTMNLTKVLNSPKMKNILRFAIGVGDVLNDTKGIAELKEIASDPDDKHLFMVNNYAALDGILSKLEKTITGIEGMQQGAAFLFELAEAGFSIDFAHDGTLLFGAVGAYDWSGGLILKHPGDGRITFLNDSSAEPKFSYLGYSVVSVKGSGGSLFVSGAPRYNLTGAVLVFNSSSHKLTQSLPGDQVGSYFGSELCALDTDMDEDTDHLLVGAPFFHQRGEEGRVYVYKLDQGQFRKEEFELSGVEGHTFARFGFAIASIGDIDGDGFSDVAVGAPLEGEEKSVSSGCVYIYNGYEGGIRPHFSQRISAADLELKLRYFGRAVSRMSGPGNTRQEFISVGSEGGITVLQTLPVIVFKPKMTLDPEVLPQFHKLGGNTFNKPIKLKICFEAMRGRIEDGQLPISYEVDLDVSQMTKRLSFGNSESKKDTFYLTPDQDCLSAISLKFMGCYDCFSPIEIRLKFTLPHDLSAGAPVRVLDQFSQTEHTVTLPFQRDCESCIADISLSDSGLSKDMIVFGRTEDLNVTFTLTNKGDDSYMTTLLLTYPSILNFNMVSKKAENTVCKNEGGDMDSRLKCNISHPVLRKHAQAIFSISWSLSTKKPETRTPSIQAVLTCENNGAQVLDNRTYSFTAKSALDVHILGKAIPPFLTVMSGEEKVEKDLQFEFEVHGENKYSATITVNITITVEGHSKLRIHKVSSRQGRNECSKGKTDNSYLCHVNELSDTVHVEAKVLIKDTEVSAEKILAIATLSYDQDQFEAMGNKDHREEVEVHLVKQEIVKSTAAIIGGSIGGFLLLAIIIAILVKCGFFKSRYSKIPGGGEN</sequence>
<dbReference type="Gene3D" id="3.40.50.410">
    <property type="entry name" value="von Willebrand factor, type A domain"/>
    <property type="match status" value="3"/>
</dbReference>
<feature type="repeat" description="FG-GAP" evidence="15">
    <location>
        <begin position="797"/>
        <end position="847"/>
    </location>
</feature>
<dbReference type="InterPro" id="IPR028994">
    <property type="entry name" value="Integrin_alpha_N"/>
</dbReference>
<feature type="chain" id="PRO_5039750511" description="VWFA domain-containing protein" evidence="16">
    <location>
        <begin position="17"/>
        <end position="1491"/>
    </location>
</feature>
<dbReference type="InterPro" id="IPR032695">
    <property type="entry name" value="Integrin_dom_sf"/>
</dbReference>
<dbReference type="Pfam" id="PF00092">
    <property type="entry name" value="VWA"/>
    <property type="match status" value="3"/>
</dbReference>
<evidence type="ECO:0000256" key="4">
    <source>
        <dbReference type="ARBA" id="ARBA00022723"/>
    </source>
</evidence>
<dbReference type="SUPFAM" id="SSF53300">
    <property type="entry name" value="vWA-like"/>
    <property type="match status" value="3"/>
</dbReference>